<comment type="caution">
    <text evidence="1">The sequence shown here is derived from an EMBL/GenBank/DDBJ whole genome shotgun (WGS) entry which is preliminary data.</text>
</comment>
<gene>
    <name evidence="1" type="ORF">LCGC14_2414320</name>
</gene>
<feature type="non-terminal residue" evidence="1">
    <location>
        <position position="1"/>
    </location>
</feature>
<dbReference type="AlphaFoldDB" id="A0A0F9BRK6"/>
<organism evidence="1">
    <name type="scientific">marine sediment metagenome</name>
    <dbReference type="NCBI Taxonomy" id="412755"/>
    <lineage>
        <taxon>unclassified sequences</taxon>
        <taxon>metagenomes</taxon>
        <taxon>ecological metagenomes</taxon>
    </lineage>
</organism>
<dbReference type="EMBL" id="LAZR01036555">
    <property type="protein sequence ID" value="KKL24539.1"/>
    <property type="molecule type" value="Genomic_DNA"/>
</dbReference>
<proteinExistence type="predicted"/>
<reference evidence="1" key="1">
    <citation type="journal article" date="2015" name="Nature">
        <title>Complex archaea that bridge the gap between prokaryotes and eukaryotes.</title>
        <authorList>
            <person name="Spang A."/>
            <person name="Saw J.H."/>
            <person name="Jorgensen S.L."/>
            <person name="Zaremba-Niedzwiedzka K."/>
            <person name="Martijn J."/>
            <person name="Lind A.E."/>
            <person name="van Eijk R."/>
            <person name="Schleper C."/>
            <person name="Guy L."/>
            <person name="Ettema T.J."/>
        </authorList>
    </citation>
    <scope>NUCLEOTIDE SEQUENCE</scope>
</reference>
<accession>A0A0F9BRK6</accession>
<name>A0A0F9BRK6_9ZZZZ</name>
<protein>
    <submittedName>
        <fullName evidence="1">Uncharacterized protein</fullName>
    </submittedName>
</protein>
<sequence>ISIGSEINRENNYKELLNDNYFKISEGWGLLKDNEFTSVPNDWDEKDVCWILKRELEDNAI</sequence>
<evidence type="ECO:0000313" key="1">
    <source>
        <dbReference type="EMBL" id="KKL24539.1"/>
    </source>
</evidence>